<protein>
    <submittedName>
        <fullName evidence="4">Uncharacterized protein</fullName>
    </submittedName>
</protein>
<organism evidence="4 5">
    <name type="scientific">Diversispora epigaea</name>
    <dbReference type="NCBI Taxonomy" id="1348612"/>
    <lineage>
        <taxon>Eukaryota</taxon>
        <taxon>Fungi</taxon>
        <taxon>Fungi incertae sedis</taxon>
        <taxon>Mucoromycota</taxon>
        <taxon>Glomeromycotina</taxon>
        <taxon>Glomeromycetes</taxon>
        <taxon>Diversisporales</taxon>
        <taxon>Diversisporaceae</taxon>
        <taxon>Diversispora</taxon>
    </lineage>
</organism>
<feature type="compositionally biased region" description="Basic and acidic residues" evidence="1">
    <location>
        <begin position="910"/>
        <end position="934"/>
    </location>
</feature>
<dbReference type="Proteomes" id="UP000266861">
    <property type="component" value="Unassembled WGS sequence"/>
</dbReference>
<keyword evidence="2" id="KW-0812">Transmembrane</keyword>
<evidence type="ECO:0000256" key="2">
    <source>
        <dbReference type="SAM" id="Phobius"/>
    </source>
</evidence>
<accession>A0A397JCM8</accession>
<gene>
    <name evidence="4" type="ORF">Glove_109g149</name>
</gene>
<name>A0A397JCM8_9GLOM</name>
<dbReference type="EMBL" id="PQFF01000102">
    <property type="protein sequence ID" value="RHZ82430.1"/>
    <property type="molecule type" value="Genomic_DNA"/>
</dbReference>
<feature type="compositionally biased region" description="Basic and acidic residues" evidence="1">
    <location>
        <begin position="971"/>
        <end position="995"/>
    </location>
</feature>
<feature type="compositionally biased region" description="Low complexity" evidence="1">
    <location>
        <begin position="996"/>
        <end position="1007"/>
    </location>
</feature>
<feature type="region of interest" description="Disordered" evidence="1">
    <location>
        <begin position="907"/>
        <end position="1022"/>
    </location>
</feature>
<feature type="transmembrane region" description="Helical" evidence="2">
    <location>
        <begin position="748"/>
        <end position="770"/>
    </location>
</feature>
<comment type="caution">
    <text evidence="4">The sequence shown here is derived from an EMBL/GenBank/DDBJ whole genome shotgun (WGS) entry which is preliminary data.</text>
</comment>
<keyword evidence="2" id="KW-1133">Transmembrane helix</keyword>
<feature type="transmembrane region" description="Helical" evidence="2">
    <location>
        <begin position="829"/>
        <end position="851"/>
    </location>
</feature>
<dbReference type="OrthoDB" id="2420894at2759"/>
<evidence type="ECO:0000256" key="1">
    <source>
        <dbReference type="SAM" id="MobiDB-lite"/>
    </source>
</evidence>
<keyword evidence="2" id="KW-0472">Membrane</keyword>
<evidence type="ECO:0000256" key="3">
    <source>
        <dbReference type="SAM" id="SignalP"/>
    </source>
</evidence>
<dbReference type="STRING" id="1348612.A0A397JCM8"/>
<evidence type="ECO:0000313" key="4">
    <source>
        <dbReference type="EMBL" id="RHZ82430.1"/>
    </source>
</evidence>
<keyword evidence="3" id="KW-0732">Signal</keyword>
<feature type="transmembrane region" description="Helical" evidence="2">
    <location>
        <begin position="719"/>
        <end position="736"/>
    </location>
</feature>
<feature type="transmembrane region" description="Helical" evidence="2">
    <location>
        <begin position="863"/>
        <end position="882"/>
    </location>
</feature>
<feature type="signal peptide" evidence="3">
    <location>
        <begin position="1"/>
        <end position="19"/>
    </location>
</feature>
<dbReference type="AlphaFoldDB" id="A0A397JCM8"/>
<feature type="chain" id="PRO_5017271881" evidence="3">
    <location>
        <begin position="20"/>
        <end position="1047"/>
    </location>
</feature>
<evidence type="ECO:0000313" key="5">
    <source>
        <dbReference type="Proteomes" id="UP000266861"/>
    </source>
</evidence>
<keyword evidence="5" id="KW-1185">Reference proteome</keyword>
<reference evidence="4 5" key="1">
    <citation type="submission" date="2018-08" db="EMBL/GenBank/DDBJ databases">
        <title>Genome and evolution of the arbuscular mycorrhizal fungus Diversispora epigaea (formerly Glomus versiforme) and its bacterial endosymbionts.</title>
        <authorList>
            <person name="Sun X."/>
            <person name="Fei Z."/>
            <person name="Harrison M."/>
        </authorList>
    </citation>
    <scope>NUCLEOTIDE SEQUENCE [LARGE SCALE GENOMIC DNA]</scope>
    <source>
        <strain evidence="4 5">IT104</strain>
    </source>
</reference>
<sequence length="1047" mass="118803">MVLLIAWITIFSLTSSVSGLGSFIHNETNPFETKPRIWRYLTYFDGTVVIRIINRNPNITSLGNEVWIRPVLSLRIIHPNGTVSEMDKDLEIPEFNWHITQVNGLLDPVNIFALQKGYLLVRYFNASNPDDPNTYEEWGRIIDWNGNSYNEVYFSKAYIENGIWYPTATNFVSNVNPEKGFIKIDWRKNYVEWQQYTIDDTFNFIKLSYGNLPFLQNITAFNVMGTVDEGYGIIIGISTTSSNDDDPLENSVAAVYVLTKGYNDNQFGAPKLLYQSNLPNITISSIFSGISSTGVGQVCTLNITQNFVTSPRNYYVKLNFLSSGSVTEIISIPLDYLPVLPSNSTGWLVASIPYGGYLFYSRFPDAINGTKVYVYYFDEYANKFISWRSPEPMVLNLRGIFIILPNNTMLLSQIEDFNSWSFSTVNIPKLTNLNNDYLNFQVNSTSPSINDNISTLTNNITITYYDPVELSDGNITIYKIDNSGNNIIRQFVNGIKSTDFCSISDDGLTITVKVIKSTFSNPSSQYYIKVGSNFARSQAYKESLMGIYNIWKFNTNTSEEIFADKVFGVLRLTAEGTEYYENLNSIGKDQFFVDLHLELSKIIPVNIKRLSSNGKTQIDTTVSPSRQIFISLNIESSKEERSVASIIDDLNEMIKYKSMTSISLNPTTKYLDEDFGFKPKQNLWDEYAWRFLGVILALVILVVLFLIAEKMESKGHNVAILQLGLIIFDFIMDVLFVSQNGKVIEVLYIPSVIFLTVPIGINTIWAFHIISYENKSKAFLDWFSQHEKVASVFTVLSSADIEALRILHSNLAGFKFFQAPISTKGKNKIFWVSCLTIFVEDIPQLIIQLLYNHSVVTYDIIPLLALVSSCISLLINIIGRLFQAINSCRPGALEHDDQDDFQRLQTPVTERSHTSEESISHSIDIKEENEKNSDKNNSTRSSSKTINSCRPGALEHDDQDDFQRLQTPVTERSHTSEESISHSIDIKEENEKNSDKNNSTRSSSKSSFQECDPSNRYSTKDALDRLEEMIENKEFTVEAIPSLPKKP</sequence>
<feature type="transmembrane region" description="Helical" evidence="2">
    <location>
        <begin position="687"/>
        <end position="707"/>
    </location>
</feature>
<feature type="compositionally biased region" description="Polar residues" evidence="1">
    <location>
        <begin position="939"/>
        <end position="948"/>
    </location>
</feature>
<proteinExistence type="predicted"/>